<feature type="compositionally biased region" description="Polar residues" evidence="6">
    <location>
        <begin position="111"/>
        <end position="125"/>
    </location>
</feature>
<dbReference type="PROSITE" id="PS50048">
    <property type="entry name" value="ZN2_CY6_FUNGAL_2"/>
    <property type="match status" value="1"/>
</dbReference>
<organism evidence="8 9">
    <name type="scientific">Penicillium rubens (strain ATCC 28089 / DSM 1075 / NRRL 1951 / Wisconsin 54-1255)</name>
    <name type="common">Penicillium chrysogenum</name>
    <dbReference type="NCBI Taxonomy" id="500485"/>
    <lineage>
        <taxon>Eukaryota</taxon>
        <taxon>Fungi</taxon>
        <taxon>Dikarya</taxon>
        <taxon>Ascomycota</taxon>
        <taxon>Pezizomycotina</taxon>
        <taxon>Eurotiomycetes</taxon>
        <taxon>Eurotiomycetidae</taxon>
        <taxon>Eurotiales</taxon>
        <taxon>Aspergillaceae</taxon>
        <taxon>Penicillium</taxon>
        <taxon>Penicillium chrysogenum species complex</taxon>
    </lineage>
</organism>
<dbReference type="EMBL" id="AM920428">
    <property type="protein sequence ID" value="CAP92560.1"/>
    <property type="molecule type" value="Genomic_DNA"/>
</dbReference>
<dbReference type="Proteomes" id="UP000000724">
    <property type="component" value="Contig Pc00c13"/>
</dbReference>
<dbReference type="BioCyc" id="PCHR:PC13G14910-MONOMER"/>
<dbReference type="GO" id="GO:0006351">
    <property type="term" value="P:DNA-templated transcription"/>
    <property type="evidence" value="ECO:0007669"/>
    <property type="project" value="InterPro"/>
</dbReference>
<dbReference type="GO" id="GO:0005634">
    <property type="term" value="C:nucleus"/>
    <property type="evidence" value="ECO:0007669"/>
    <property type="project" value="TreeGrafter"/>
</dbReference>
<dbReference type="GO" id="GO:0000981">
    <property type="term" value="F:DNA-binding transcription factor activity, RNA polymerase II-specific"/>
    <property type="evidence" value="ECO:0007669"/>
    <property type="project" value="InterPro"/>
</dbReference>
<proteinExistence type="predicted"/>
<evidence type="ECO:0000313" key="8">
    <source>
        <dbReference type="EMBL" id="CAP92560.1"/>
    </source>
</evidence>
<feature type="region of interest" description="Disordered" evidence="6">
    <location>
        <begin position="78"/>
        <end position="125"/>
    </location>
</feature>
<sequence>MQAPNNNHSARNPGQRVRRPRAARACDYCRQKKYKCDESYPCSYCKGWSLPCYYVRKLEAQVKELSSRIEAYGIAGAASIGGKPAGTNSGTSTLDHEPTQPGINRDDPAMRSSTSPWETGQQEVSGVNSHTRGVEFYGSSSSVALLSHVQRTGDEPEGDVSSLLSTLHNPAFSPADPQTARESHREIDYPASSNWFPQCRGFLEAFFTTIHYVHPILDKHIFLQRCESLWSGNEADGQQLSSFTALYLSVLSLGALVGTRDDEPIDGIDNMQWSRKFFEKAKSCCNQIGMVTDLEMTQCYFILAKVCQNELHPHLSYMYIGLAIRTALAMGINREPGTNSKKSADLRKAESRTWWGLYSLETEISFAMGRPDTLGADMYHNRRFPVTENSEAVDDSRNCEMMEHPSCSIIKCMVDLSGITKSICQSIYLSGMPVPRTVHLAYQIENDLERWVETLPEAIRPTELSGCLPSLRRARDQQWMKRQRLVLTLRYHNLRILLFGSFLLRSTPRDRASTPGSQEGVQKCLDSAKQTIDLIYQTYQHSDFFRTWFYNVTYTVFAASIILIYLAQEAIPTEAQPLLRLIDMAIEILLIMDECAFALEAAKLLRRAKEKAEARAMATDAATMEPLFSGVDGTVHLNHYWGPLNLYGDIDPNLAFSFLGFDEANPLLGSSSNGRLDCPYEVR</sequence>
<keyword evidence="1" id="KW-0479">Metal-binding</keyword>
<accession>B6H2P5</accession>
<dbReference type="SMART" id="SM00066">
    <property type="entry name" value="GAL4"/>
    <property type="match status" value="1"/>
</dbReference>
<evidence type="ECO:0000256" key="6">
    <source>
        <dbReference type="SAM" id="MobiDB-lite"/>
    </source>
</evidence>
<dbReference type="PROSITE" id="PS00463">
    <property type="entry name" value="ZN2_CY6_FUNGAL_1"/>
    <property type="match status" value="1"/>
</dbReference>
<dbReference type="GO" id="GO:0008270">
    <property type="term" value="F:zinc ion binding"/>
    <property type="evidence" value="ECO:0007669"/>
    <property type="project" value="InterPro"/>
</dbReference>
<keyword evidence="3" id="KW-0238">DNA-binding</keyword>
<evidence type="ECO:0000256" key="5">
    <source>
        <dbReference type="ARBA" id="ARBA00023242"/>
    </source>
</evidence>
<evidence type="ECO:0000256" key="4">
    <source>
        <dbReference type="ARBA" id="ARBA00023163"/>
    </source>
</evidence>
<dbReference type="SMART" id="SM00906">
    <property type="entry name" value="Fungal_trans"/>
    <property type="match status" value="1"/>
</dbReference>
<dbReference type="OMA" id="YNVKMLL"/>
<feature type="compositionally biased region" description="Basic and acidic residues" evidence="6">
    <location>
        <begin position="94"/>
        <end position="109"/>
    </location>
</feature>
<dbReference type="PANTHER" id="PTHR47424:SF15">
    <property type="entry name" value="ZN(II)2CYS6 TRANSCRIPTION FACTOR (EUROFUNG)"/>
    <property type="match status" value="1"/>
</dbReference>
<keyword evidence="4" id="KW-0804">Transcription</keyword>
<dbReference type="GO" id="GO:0000435">
    <property type="term" value="P:positive regulation of transcription from RNA polymerase II promoter by galactose"/>
    <property type="evidence" value="ECO:0007669"/>
    <property type="project" value="TreeGrafter"/>
</dbReference>
<protein>
    <submittedName>
        <fullName evidence="8">Pc13g14910 protein</fullName>
    </submittedName>
</protein>
<dbReference type="SUPFAM" id="SSF57701">
    <property type="entry name" value="Zn2/Cys6 DNA-binding domain"/>
    <property type="match status" value="1"/>
</dbReference>
<dbReference type="CDD" id="cd12148">
    <property type="entry name" value="fungal_TF_MHR"/>
    <property type="match status" value="1"/>
</dbReference>
<keyword evidence="9" id="KW-1185">Reference proteome</keyword>
<dbReference type="Pfam" id="PF00172">
    <property type="entry name" value="Zn_clus"/>
    <property type="match status" value="1"/>
</dbReference>
<dbReference type="eggNOG" id="ENOG502SIGA">
    <property type="taxonomic scope" value="Eukaryota"/>
</dbReference>
<keyword evidence="2" id="KW-0805">Transcription regulation</keyword>
<gene>
    <name evidence="8" type="ORF">Pc13g14910</name>
    <name evidence="8" type="ORF">PCH_Pc13g14910</name>
</gene>
<reference evidence="8 9" key="1">
    <citation type="journal article" date="2008" name="Nat. Biotechnol.">
        <title>Genome sequencing and analysis of the filamentous fungus Penicillium chrysogenum.</title>
        <authorList>
            <person name="van den Berg M.A."/>
            <person name="Albang R."/>
            <person name="Albermann K."/>
            <person name="Badger J.H."/>
            <person name="Daran J.-M."/>
            <person name="Driessen A.J.M."/>
            <person name="Garcia-Estrada C."/>
            <person name="Fedorova N.D."/>
            <person name="Harris D.M."/>
            <person name="Heijne W.H.M."/>
            <person name="Joardar V.S."/>
            <person name="Kiel J.A.K.W."/>
            <person name="Kovalchuk A."/>
            <person name="Martin J.F."/>
            <person name="Nierman W.C."/>
            <person name="Nijland J.G."/>
            <person name="Pronk J.T."/>
            <person name="Roubos J.A."/>
            <person name="van der Klei I.J."/>
            <person name="van Peij N.N.M.E."/>
            <person name="Veenhuis M."/>
            <person name="von Doehren H."/>
            <person name="Wagner C."/>
            <person name="Wortman J.R."/>
            <person name="Bovenberg R.A.L."/>
        </authorList>
    </citation>
    <scope>NUCLEOTIDE SEQUENCE [LARGE SCALE GENOMIC DNA]</scope>
    <source>
        <strain evidence="9">ATCC 28089 / DSM 1075 / NRRL 1951 / Wisconsin 54-1255</strain>
    </source>
</reference>
<dbReference type="HOGENOM" id="CLU_008137_1_0_1"/>
<dbReference type="InterPro" id="IPR001138">
    <property type="entry name" value="Zn2Cys6_DnaBD"/>
</dbReference>
<dbReference type="InterPro" id="IPR036864">
    <property type="entry name" value="Zn2-C6_fun-type_DNA-bd_sf"/>
</dbReference>
<evidence type="ECO:0000256" key="2">
    <source>
        <dbReference type="ARBA" id="ARBA00023015"/>
    </source>
</evidence>
<dbReference type="Pfam" id="PF04082">
    <property type="entry name" value="Fungal_trans"/>
    <property type="match status" value="1"/>
</dbReference>
<dbReference type="AlphaFoldDB" id="B6H2P5"/>
<evidence type="ECO:0000259" key="7">
    <source>
        <dbReference type="PROSITE" id="PS50048"/>
    </source>
</evidence>
<feature type="region of interest" description="Disordered" evidence="6">
    <location>
        <begin position="1"/>
        <end position="22"/>
    </location>
</feature>
<dbReference type="CDD" id="cd00067">
    <property type="entry name" value="GAL4"/>
    <property type="match status" value="1"/>
</dbReference>
<dbReference type="Gene3D" id="4.10.240.10">
    <property type="entry name" value="Zn(2)-C6 fungal-type DNA-binding domain"/>
    <property type="match status" value="1"/>
</dbReference>
<dbReference type="OrthoDB" id="2571985at2759"/>
<evidence type="ECO:0000313" key="9">
    <source>
        <dbReference type="Proteomes" id="UP000000724"/>
    </source>
</evidence>
<dbReference type="GO" id="GO:0000978">
    <property type="term" value="F:RNA polymerase II cis-regulatory region sequence-specific DNA binding"/>
    <property type="evidence" value="ECO:0007669"/>
    <property type="project" value="TreeGrafter"/>
</dbReference>
<dbReference type="InterPro" id="IPR007219">
    <property type="entry name" value="XnlR_reg_dom"/>
</dbReference>
<keyword evidence="5" id="KW-0539">Nucleus</keyword>
<name>B6H2P5_PENRW</name>
<feature type="domain" description="Zn(2)-C6 fungal-type" evidence="7">
    <location>
        <begin position="25"/>
        <end position="54"/>
    </location>
</feature>
<dbReference type="InterPro" id="IPR051127">
    <property type="entry name" value="Fungal_SecMet_Regulators"/>
</dbReference>
<feature type="compositionally biased region" description="Polar residues" evidence="6">
    <location>
        <begin position="1"/>
        <end position="12"/>
    </location>
</feature>
<dbReference type="PANTHER" id="PTHR47424">
    <property type="entry name" value="REGULATORY PROTEIN GAL4"/>
    <property type="match status" value="1"/>
</dbReference>
<evidence type="ECO:0000256" key="1">
    <source>
        <dbReference type="ARBA" id="ARBA00022723"/>
    </source>
</evidence>
<dbReference type="VEuPathDB" id="FungiDB:PCH_Pc13g14910"/>
<evidence type="ECO:0000256" key="3">
    <source>
        <dbReference type="ARBA" id="ARBA00023125"/>
    </source>
</evidence>